<accession>A0ABD2V9Y3</accession>
<comment type="caution">
    <text evidence="2">The sequence shown here is derived from an EMBL/GenBank/DDBJ whole genome shotgun (WGS) entry which is preliminary data.</text>
</comment>
<feature type="region of interest" description="Disordered" evidence="1">
    <location>
        <begin position="71"/>
        <end position="111"/>
    </location>
</feature>
<dbReference type="Proteomes" id="UP001627284">
    <property type="component" value="Unassembled WGS sequence"/>
</dbReference>
<evidence type="ECO:0000256" key="1">
    <source>
        <dbReference type="SAM" id="MobiDB-lite"/>
    </source>
</evidence>
<organism evidence="2 3">
    <name type="scientific">Solanum stoloniferum</name>
    <dbReference type="NCBI Taxonomy" id="62892"/>
    <lineage>
        <taxon>Eukaryota</taxon>
        <taxon>Viridiplantae</taxon>
        <taxon>Streptophyta</taxon>
        <taxon>Embryophyta</taxon>
        <taxon>Tracheophyta</taxon>
        <taxon>Spermatophyta</taxon>
        <taxon>Magnoliopsida</taxon>
        <taxon>eudicotyledons</taxon>
        <taxon>Gunneridae</taxon>
        <taxon>Pentapetalae</taxon>
        <taxon>asterids</taxon>
        <taxon>lamiids</taxon>
        <taxon>Solanales</taxon>
        <taxon>Solanaceae</taxon>
        <taxon>Solanoideae</taxon>
        <taxon>Solaneae</taxon>
        <taxon>Solanum</taxon>
    </lineage>
</organism>
<feature type="non-terminal residue" evidence="2">
    <location>
        <position position="1"/>
    </location>
</feature>
<protein>
    <submittedName>
        <fullName evidence="2">Uncharacterized protein</fullName>
    </submittedName>
</protein>
<dbReference type="EMBL" id="JBJKTR010000002">
    <property type="protein sequence ID" value="KAL3377648.1"/>
    <property type="molecule type" value="Genomic_DNA"/>
</dbReference>
<name>A0ABD2V9Y3_9SOLN</name>
<reference evidence="2 3" key="1">
    <citation type="submission" date="2024-05" db="EMBL/GenBank/DDBJ databases">
        <title>De novo assembly of an allotetraploid wild potato.</title>
        <authorList>
            <person name="Hosaka A.J."/>
        </authorList>
    </citation>
    <scope>NUCLEOTIDE SEQUENCE [LARGE SCALE GENOMIC DNA]</scope>
    <source>
        <tissue evidence="2">Young leaves</tissue>
    </source>
</reference>
<sequence>VQSRPHLLMHSNFPVFPLLLSFHFLETQKNKKMEEAKKELEILETQHPNKFEYLKLELRSFISFLESHYSDTLPSSSYVDTQESSSNRKRKNGSFGSKEEPKKKLQRVGQDTVGCRKRSRIDVVMERAQACLRKIQRFKTSNM</sequence>
<feature type="compositionally biased region" description="Polar residues" evidence="1">
    <location>
        <begin position="71"/>
        <end position="85"/>
    </location>
</feature>
<proteinExistence type="predicted"/>
<evidence type="ECO:0000313" key="2">
    <source>
        <dbReference type="EMBL" id="KAL3377648.1"/>
    </source>
</evidence>
<gene>
    <name evidence="2" type="ORF">AABB24_003846</name>
</gene>
<keyword evidence="3" id="KW-1185">Reference proteome</keyword>
<dbReference type="AlphaFoldDB" id="A0ABD2V9Y3"/>
<evidence type="ECO:0000313" key="3">
    <source>
        <dbReference type="Proteomes" id="UP001627284"/>
    </source>
</evidence>